<dbReference type="EMBL" id="JBBPBN010000022">
    <property type="protein sequence ID" value="KAK9012388.1"/>
    <property type="molecule type" value="Genomic_DNA"/>
</dbReference>
<protein>
    <recommendedName>
        <fullName evidence="3">RNase H type-1 domain-containing protein</fullName>
    </recommendedName>
</protein>
<name>A0ABR2RHH3_9ROSI</name>
<evidence type="ECO:0000313" key="2">
    <source>
        <dbReference type="Proteomes" id="UP001396334"/>
    </source>
</evidence>
<sequence>MDIKGWILLDLTEPARVTINPKDWDLFFGLISWNIWLRRNVTVFGNPLEDHGTVLDRSKRMLNQYALAFTSASKHSEQSRDKCLQPRVPTILLHVRTSRDWIVQYHQILRAKNRLAHSLAKMVCRSNLDTLYFHHPPSSLVNVEQEPNMV</sequence>
<evidence type="ECO:0008006" key="3">
    <source>
        <dbReference type="Google" id="ProtNLM"/>
    </source>
</evidence>
<dbReference type="Proteomes" id="UP001396334">
    <property type="component" value="Unassembled WGS sequence"/>
</dbReference>
<proteinExistence type="predicted"/>
<evidence type="ECO:0000313" key="1">
    <source>
        <dbReference type="EMBL" id="KAK9012388.1"/>
    </source>
</evidence>
<accession>A0ABR2RHH3</accession>
<reference evidence="1 2" key="1">
    <citation type="journal article" date="2024" name="G3 (Bethesda)">
        <title>Genome assembly of Hibiscus sabdariffa L. provides insights into metabolisms of medicinal natural products.</title>
        <authorList>
            <person name="Kim T."/>
        </authorList>
    </citation>
    <scope>NUCLEOTIDE SEQUENCE [LARGE SCALE GENOMIC DNA]</scope>
    <source>
        <strain evidence="1">TK-2024</strain>
        <tissue evidence="1">Old leaves</tissue>
    </source>
</reference>
<organism evidence="1 2">
    <name type="scientific">Hibiscus sabdariffa</name>
    <name type="common">roselle</name>
    <dbReference type="NCBI Taxonomy" id="183260"/>
    <lineage>
        <taxon>Eukaryota</taxon>
        <taxon>Viridiplantae</taxon>
        <taxon>Streptophyta</taxon>
        <taxon>Embryophyta</taxon>
        <taxon>Tracheophyta</taxon>
        <taxon>Spermatophyta</taxon>
        <taxon>Magnoliopsida</taxon>
        <taxon>eudicotyledons</taxon>
        <taxon>Gunneridae</taxon>
        <taxon>Pentapetalae</taxon>
        <taxon>rosids</taxon>
        <taxon>malvids</taxon>
        <taxon>Malvales</taxon>
        <taxon>Malvaceae</taxon>
        <taxon>Malvoideae</taxon>
        <taxon>Hibiscus</taxon>
    </lineage>
</organism>
<gene>
    <name evidence="1" type="ORF">V6N11_040443</name>
</gene>
<comment type="caution">
    <text evidence="1">The sequence shown here is derived from an EMBL/GenBank/DDBJ whole genome shotgun (WGS) entry which is preliminary data.</text>
</comment>
<keyword evidence="2" id="KW-1185">Reference proteome</keyword>